<dbReference type="KEGG" id="lak:106152742"/>
<feature type="transmembrane region" description="Helical" evidence="2">
    <location>
        <begin position="46"/>
        <end position="69"/>
    </location>
</feature>
<dbReference type="OrthoDB" id="5964337at2759"/>
<keyword evidence="3" id="KW-1185">Reference proteome</keyword>
<accession>A0A1S3H8V7</accession>
<sequence length="362" mass="40822">MPCRKVCYEVCDTTREVITRIVSILLVLLQGGILDTFLYLHYGGNWFCWFVADAVSAILFTAAFVVAVEHYRKTKNNSKESESQLCHGRALGLLPLGYVAWFTYSGLVVPRVVLIFKHTGIAAGLDEDDILGPNFLKTALALTAPIFLLMVLSQHNKRQTLERKHYIQTLVAAVPFDILDSVEFLEILFVQESRLVLPFFLENLIISFPCINFIIPGFCFVVLSHSFYGERPFSERFQFIYTLSHILLVNVPFLAIRIYLWHLLSHDISVFFIKNIMMICLGVNDLYEICGESDDDGVGGAGADMPPSRNPRAELVFNDTYDPDDLVVHPGLQYANLHVGVNDSYEVSSESDDDDDDDDDDA</sequence>
<keyword evidence="2" id="KW-1133">Transmembrane helix</keyword>
<feature type="transmembrane region" description="Helical" evidence="2">
    <location>
        <begin position="21"/>
        <end position="40"/>
    </location>
</feature>
<protein>
    <submittedName>
        <fullName evidence="4">Transmembrane protein 121B-like</fullName>
    </submittedName>
</protein>
<comment type="similarity">
    <text evidence="1">Belongs to the TMEM121 family.</text>
</comment>
<dbReference type="GeneID" id="106152742"/>
<evidence type="ECO:0000256" key="1">
    <source>
        <dbReference type="ARBA" id="ARBA00007711"/>
    </source>
</evidence>
<dbReference type="PANTHER" id="PTHR47399:SF1">
    <property type="entry name" value="TRANSMEMBRANE PROTEIN 121B"/>
    <property type="match status" value="1"/>
</dbReference>
<evidence type="ECO:0000313" key="4">
    <source>
        <dbReference type="RefSeq" id="XP_013381911.1"/>
    </source>
</evidence>
<dbReference type="InParanoid" id="A0A1S3H8V7"/>
<dbReference type="Proteomes" id="UP000085678">
    <property type="component" value="Unplaced"/>
</dbReference>
<gene>
    <name evidence="4" type="primary">LOC106152742</name>
</gene>
<keyword evidence="2" id="KW-0472">Membrane</keyword>
<feature type="transmembrane region" description="Helical" evidence="2">
    <location>
        <begin position="165"/>
        <end position="185"/>
    </location>
</feature>
<evidence type="ECO:0000256" key="2">
    <source>
        <dbReference type="SAM" id="Phobius"/>
    </source>
</evidence>
<feature type="transmembrane region" description="Helical" evidence="2">
    <location>
        <begin position="205"/>
        <end position="228"/>
    </location>
</feature>
<keyword evidence="2" id="KW-0812">Transmembrane</keyword>
<evidence type="ECO:0000313" key="3">
    <source>
        <dbReference type="Proteomes" id="UP000085678"/>
    </source>
</evidence>
<proteinExistence type="inferred from homology"/>
<feature type="transmembrane region" description="Helical" evidence="2">
    <location>
        <begin position="90"/>
        <end position="115"/>
    </location>
</feature>
<feature type="transmembrane region" description="Helical" evidence="2">
    <location>
        <begin position="240"/>
        <end position="262"/>
    </location>
</feature>
<dbReference type="Pfam" id="PF14997">
    <property type="entry name" value="CECR6_TMEM121"/>
    <property type="match status" value="1"/>
</dbReference>
<name>A0A1S3H8V7_LINAN</name>
<dbReference type="InterPro" id="IPR032776">
    <property type="entry name" value="CECR6/TMEM121"/>
</dbReference>
<dbReference type="RefSeq" id="XP_013381911.1">
    <property type="nucleotide sequence ID" value="XM_013526457.1"/>
</dbReference>
<reference evidence="4" key="1">
    <citation type="submission" date="2025-08" db="UniProtKB">
        <authorList>
            <consortium name="RefSeq"/>
        </authorList>
    </citation>
    <scope>IDENTIFICATION</scope>
    <source>
        <tissue evidence="4">Gonads</tissue>
    </source>
</reference>
<dbReference type="InterPro" id="IPR026624">
    <property type="entry name" value="CECR6"/>
</dbReference>
<feature type="transmembrane region" description="Helical" evidence="2">
    <location>
        <begin position="135"/>
        <end position="153"/>
    </location>
</feature>
<dbReference type="PANTHER" id="PTHR47399">
    <property type="entry name" value="TRANSMEMBRANE PROTEIN 121B"/>
    <property type="match status" value="1"/>
</dbReference>
<organism evidence="3 4">
    <name type="scientific">Lingula anatina</name>
    <name type="common">Brachiopod</name>
    <name type="synonym">Lingula unguis</name>
    <dbReference type="NCBI Taxonomy" id="7574"/>
    <lineage>
        <taxon>Eukaryota</taxon>
        <taxon>Metazoa</taxon>
        <taxon>Spiralia</taxon>
        <taxon>Lophotrochozoa</taxon>
        <taxon>Brachiopoda</taxon>
        <taxon>Linguliformea</taxon>
        <taxon>Lingulata</taxon>
        <taxon>Lingulida</taxon>
        <taxon>Linguloidea</taxon>
        <taxon>Lingulidae</taxon>
        <taxon>Lingula</taxon>
    </lineage>
</organism>
<dbReference type="AlphaFoldDB" id="A0A1S3H8V7"/>